<dbReference type="AlphaFoldDB" id="A0A087UNA5"/>
<evidence type="ECO:0000259" key="2">
    <source>
        <dbReference type="PROSITE" id="PS51293"/>
    </source>
</evidence>
<sequence length="273" mass="32013">MPRPETERTIIKGVNSSNNSRWTHRELLNLATALQCYGFRDIKKIAEAVKTRSENEVRHYIKTNIAQQRTKMVKKNSSVSGGNSSLKNWSNVQKWGKMAYYQMLPCVRSQNYSKTVMFDLLNRFYEEEEEPKDAQIINVKAMYKYLMDCMVGEIPAFLPPKESKLLLILMKQLKDVPNKFDFREEIEFMRKYRLATSFTPFKVKDEFKKQANSSYEYQAKLDPNAIPIPEDLYGILSRHKKVVQSFNPLMVPLWMLSKEQDYVGKIFKTSKSD</sequence>
<evidence type="ECO:0000313" key="4">
    <source>
        <dbReference type="Proteomes" id="UP000054359"/>
    </source>
</evidence>
<dbReference type="Proteomes" id="UP000054359">
    <property type="component" value="Unassembled WGS sequence"/>
</dbReference>
<dbReference type="OMA" id="RWTHREL"/>
<dbReference type="InterPro" id="IPR021281">
    <property type="entry name" value="SNAPC2"/>
</dbReference>
<reference evidence="3 4" key="1">
    <citation type="submission" date="2013-11" db="EMBL/GenBank/DDBJ databases">
        <title>Genome sequencing of Stegodyphus mimosarum.</title>
        <authorList>
            <person name="Bechsgaard J."/>
        </authorList>
    </citation>
    <scope>NUCLEOTIDE SEQUENCE [LARGE SCALE GENOMIC DNA]</scope>
</reference>
<dbReference type="InterPro" id="IPR001005">
    <property type="entry name" value="SANT/Myb"/>
</dbReference>
<dbReference type="PROSITE" id="PS51293">
    <property type="entry name" value="SANT"/>
    <property type="match status" value="1"/>
</dbReference>
<dbReference type="EMBL" id="KK120694">
    <property type="protein sequence ID" value="KFM78844.1"/>
    <property type="molecule type" value="Genomic_DNA"/>
</dbReference>
<comment type="subcellular location">
    <subcellularLocation>
        <location evidence="1">Nucleus</location>
    </subcellularLocation>
</comment>
<name>A0A087UNA5_STEMI</name>
<dbReference type="SUPFAM" id="SSF46689">
    <property type="entry name" value="Homeodomain-like"/>
    <property type="match status" value="1"/>
</dbReference>
<dbReference type="OrthoDB" id="6422197at2759"/>
<dbReference type="CDD" id="cd00167">
    <property type="entry name" value="SANT"/>
    <property type="match status" value="1"/>
</dbReference>
<dbReference type="PANTHER" id="PTHR15132">
    <property type="entry name" value="SNRNA-ACTIVATING PROTEIN COMPLEX SUBUNIT 2"/>
    <property type="match status" value="1"/>
</dbReference>
<dbReference type="InterPro" id="IPR009057">
    <property type="entry name" value="Homeodomain-like_sf"/>
</dbReference>
<dbReference type="GO" id="GO:0016604">
    <property type="term" value="C:nuclear body"/>
    <property type="evidence" value="ECO:0007669"/>
    <property type="project" value="TreeGrafter"/>
</dbReference>
<organism evidence="3 4">
    <name type="scientific">Stegodyphus mimosarum</name>
    <name type="common">African social velvet spider</name>
    <dbReference type="NCBI Taxonomy" id="407821"/>
    <lineage>
        <taxon>Eukaryota</taxon>
        <taxon>Metazoa</taxon>
        <taxon>Ecdysozoa</taxon>
        <taxon>Arthropoda</taxon>
        <taxon>Chelicerata</taxon>
        <taxon>Arachnida</taxon>
        <taxon>Araneae</taxon>
        <taxon>Araneomorphae</taxon>
        <taxon>Entelegynae</taxon>
        <taxon>Eresoidea</taxon>
        <taxon>Eresidae</taxon>
        <taxon>Stegodyphus</taxon>
    </lineage>
</organism>
<proteinExistence type="predicted"/>
<keyword evidence="4" id="KW-1185">Reference proteome</keyword>
<dbReference type="PANTHER" id="PTHR15132:SF1">
    <property type="entry name" value="SNRNA-ACTIVATING PROTEIN COMPLEX SUBUNIT 2"/>
    <property type="match status" value="1"/>
</dbReference>
<dbReference type="GO" id="GO:0009301">
    <property type="term" value="P:snRNA transcription"/>
    <property type="evidence" value="ECO:0007669"/>
    <property type="project" value="InterPro"/>
</dbReference>
<gene>
    <name evidence="3" type="ORF">X975_25758</name>
</gene>
<dbReference type="SMART" id="SM00717">
    <property type="entry name" value="SANT"/>
    <property type="match status" value="1"/>
</dbReference>
<dbReference type="GO" id="GO:0016251">
    <property type="term" value="F:RNA polymerase II general transcription initiation factor activity"/>
    <property type="evidence" value="ECO:0007669"/>
    <property type="project" value="InterPro"/>
</dbReference>
<dbReference type="InterPro" id="IPR017884">
    <property type="entry name" value="SANT_dom"/>
</dbReference>
<feature type="non-terminal residue" evidence="3">
    <location>
        <position position="273"/>
    </location>
</feature>
<evidence type="ECO:0000256" key="1">
    <source>
        <dbReference type="ARBA" id="ARBA00004123"/>
    </source>
</evidence>
<feature type="domain" description="SANT" evidence="2">
    <location>
        <begin position="17"/>
        <end position="68"/>
    </location>
</feature>
<evidence type="ECO:0000313" key="3">
    <source>
        <dbReference type="EMBL" id="KFM78844.1"/>
    </source>
</evidence>
<accession>A0A087UNA5</accession>
<dbReference type="Gene3D" id="1.20.58.1880">
    <property type="match status" value="1"/>
</dbReference>
<protein>
    <recommendedName>
        <fullName evidence="2">SANT domain-containing protein</fullName>
    </recommendedName>
</protein>